<dbReference type="PANTHER" id="PTHR22803">
    <property type="entry name" value="MANNOSE, PHOSPHOLIPASE, LECTIN RECEPTOR RELATED"/>
    <property type="match status" value="1"/>
</dbReference>
<dbReference type="AlphaFoldDB" id="A0A5F9CB28"/>
<evidence type="ECO:0000256" key="1">
    <source>
        <dbReference type="ARBA" id="ARBA00022734"/>
    </source>
</evidence>
<dbReference type="InterPro" id="IPR018378">
    <property type="entry name" value="C-type_lectin_CS"/>
</dbReference>
<protein>
    <recommendedName>
        <fullName evidence="5">C-type lectin domain-containing protein</fullName>
    </recommendedName>
</protein>
<dbReference type="InterPro" id="IPR033989">
    <property type="entry name" value="CD209-like_CTLD"/>
</dbReference>
<dbReference type="SMART" id="SM00034">
    <property type="entry name" value="CLECT"/>
    <property type="match status" value="1"/>
</dbReference>
<dbReference type="STRING" id="9986.ENSOCUP00000031108"/>
<dbReference type="Bgee" id="ENSOCUG00000016293">
    <property type="expression patterns" value="Expressed in autopod skin and 16 other cell types or tissues"/>
</dbReference>
<keyword evidence="1" id="KW-0430">Lectin</keyword>
<dbReference type="InterPro" id="IPR050111">
    <property type="entry name" value="C-type_lectin/snaclec_domain"/>
</dbReference>
<reference evidence="6 7" key="1">
    <citation type="journal article" date="2011" name="Nature">
        <title>A high-resolution map of human evolutionary constraint using 29 mammals.</title>
        <authorList>
            <person name="Lindblad-Toh K."/>
            <person name="Garber M."/>
            <person name="Zuk O."/>
            <person name="Lin M.F."/>
            <person name="Parker B.J."/>
            <person name="Washietl S."/>
            <person name="Kheradpour P."/>
            <person name="Ernst J."/>
            <person name="Jordan G."/>
            <person name="Mauceli E."/>
            <person name="Ward L.D."/>
            <person name="Lowe C.B."/>
            <person name="Holloway A.K."/>
            <person name="Clamp M."/>
            <person name="Gnerre S."/>
            <person name="Alfoldi J."/>
            <person name="Beal K."/>
            <person name="Chang J."/>
            <person name="Clawson H."/>
            <person name="Cuff J."/>
            <person name="Di Palma F."/>
            <person name="Fitzgerald S."/>
            <person name="Flicek P."/>
            <person name="Guttman M."/>
            <person name="Hubisz M.J."/>
            <person name="Jaffe D.B."/>
            <person name="Jungreis I."/>
            <person name="Kent W.J."/>
            <person name="Kostka D."/>
            <person name="Lara M."/>
            <person name="Martins A.L."/>
            <person name="Massingham T."/>
            <person name="Moltke I."/>
            <person name="Raney B.J."/>
            <person name="Rasmussen M.D."/>
            <person name="Robinson J."/>
            <person name="Stark A."/>
            <person name="Vilella A.J."/>
            <person name="Wen J."/>
            <person name="Xie X."/>
            <person name="Zody M.C."/>
            <person name="Baldwin J."/>
            <person name="Bloom T."/>
            <person name="Chin C.W."/>
            <person name="Heiman D."/>
            <person name="Nicol R."/>
            <person name="Nusbaum C."/>
            <person name="Young S."/>
            <person name="Wilkinson J."/>
            <person name="Worley K.C."/>
            <person name="Kovar C.L."/>
            <person name="Muzny D.M."/>
            <person name="Gibbs R.A."/>
            <person name="Cree A."/>
            <person name="Dihn H.H."/>
            <person name="Fowler G."/>
            <person name="Jhangiani S."/>
            <person name="Joshi V."/>
            <person name="Lee S."/>
            <person name="Lewis L.R."/>
            <person name="Nazareth L.V."/>
            <person name="Okwuonu G."/>
            <person name="Santibanez J."/>
            <person name="Warren W.C."/>
            <person name="Mardis E.R."/>
            <person name="Weinstock G.M."/>
            <person name="Wilson R.K."/>
            <person name="Delehaunty K."/>
            <person name="Dooling D."/>
            <person name="Fronik C."/>
            <person name="Fulton L."/>
            <person name="Fulton B."/>
            <person name="Graves T."/>
            <person name="Minx P."/>
            <person name="Sodergren E."/>
            <person name="Birney E."/>
            <person name="Margulies E.H."/>
            <person name="Herrero J."/>
            <person name="Green E.D."/>
            <person name="Haussler D."/>
            <person name="Siepel A."/>
            <person name="Goldman N."/>
            <person name="Pollard K.S."/>
            <person name="Pedersen J.S."/>
            <person name="Lander E.S."/>
            <person name="Kellis M."/>
        </authorList>
    </citation>
    <scope>NUCLEOTIDE SEQUENCE [LARGE SCALE GENOMIC DNA]</scope>
    <source>
        <strain evidence="7">Thorbecke</strain>
    </source>
</reference>
<dbReference type="InterPro" id="IPR016186">
    <property type="entry name" value="C-type_lectin-like/link_sf"/>
</dbReference>
<feature type="compositionally biased region" description="Polar residues" evidence="3">
    <location>
        <begin position="1"/>
        <end position="27"/>
    </location>
</feature>
<reference evidence="6" key="3">
    <citation type="submission" date="2025-09" db="UniProtKB">
        <authorList>
            <consortium name="Ensembl"/>
        </authorList>
    </citation>
    <scope>IDENTIFICATION</scope>
    <source>
        <strain evidence="6">Thorbecke</strain>
    </source>
</reference>
<organism evidence="6 7">
    <name type="scientific">Oryctolagus cuniculus</name>
    <name type="common">Rabbit</name>
    <dbReference type="NCBI Taxonomy" id="9986"/>
    <lineage>
        <taxon>Eukaryota</taxon>
        <taxon>Metazoa</taxon>
        <taxon>Chordata</taxon>
        <taxon>Craniata</taxon>
        <taxon>Vertebrata</taxon>
        <taxon>Euteleostomi</taxon>
        <taxon>Mammalia</taxon>
        <taxon>Eutheria</taxon>
        <taxon>Euarchontoglires</taxon>
        <taxon>Glires</taxon>
        <taxon>Lagomorpha</taxon>
        <taxon>Leporidae</taxon>
        <taxon>Oryctolagus</taxon>
    </lineage>
</organism>
<evidence type="ECO:0000256" key="4">
    <source>
        <dbReference type="SAM" id="Phobius"/>
    </source>
</evidence>
<proteinExistence type="predicted"/>
<accession>A0A5F9CB28</accession>
<dbReference type="InterPro" id="IPR001304">
    <property type="entry name" value="C-type_lectin-like"/>
</dbReference>
<evidence type="ECO:0000256" key="3">
    <source>
        <dbReference type="SAM" id="MobiDB-lite"/>
    </source>
</evidence>
<keyword evidence="7" id="KW-1185">Reference proteome</keyword>
<dbReference type="GeneTree" id="ENSGT00940000161836"/>
<dbReference type="Proteomes" id="UP000001811">
    <property type="component" value="Unplaced"/>
</dbReference>
<dbReference type="PROSITE" id="PS00615">
    <property type="entry name" value="C_TYPE_LECTIN_1"/>
    <property type="match status" value="1"/>
</dbReference>
<dbReference type="GO" id="GO:0030246">
    <property type="term" value="F:carbohydrate binding"/>
    <property type="evidence" value="ECO:0007669"/>
    <property type="project" value="UniProtKB-KW"/>
</dbReference>
<keyword evidence="4" id="KW-0812">Transmembrane</keyword>
<dbReference type="InterPro" id="IPR016187">
    <property type="entry name" value="CTDL_fold"/>
</dbReference>
<feature type="domain" description="C-type lectin" evidence="5">
    <location>
        <begin position="299"/>
        <end position="406"/>
    </location>
</feature>
<feature type="transmembrane region" description="Helical" evidence="4">
    <location>
        <begin position="158"/>
        <end position="180"/>
    </location>
</feature>
<dbReference type="Ensembl" id="ENSOCUT00000041877.1">
    <property type="protein sequence ID" value="ENSOCUP00000031108.1"/>
    <property type="gene ID" value="ENSOCUG00000016293.3"/>
</dbReference>
<dbReference type="Pfam" id="PF00059">
    <property type="entry name" value="Lectin_C"/>
    <property type="match status" value="1"/>
</dbReference>
<dbReference type="PROSITE" id="PS50041">
    <property type="entry name" value="C_TYPE_LECTIN_2"/>
    <property type="match status" value="1"/>
</dbReference>
<keyword evidence="2" id="KW-1015">Disulfide bond</keyword>
<evidence type="ECO:0000313" key="7">
    <source>
        <dbReference type="Proteomes" id="UP000001811"/>
    </source>
</evidence>
<dbReference type="SUPFAM" id="SSF56436">
    <property type="entry name" value="C-type lectin-like"/>
    <property type="match status" value="1"/>
</dbReference>
<dbReference type="InParanoid" id="A0A5F9CB28"/>
<dbReference type="OrthoDB" id="6133475at2759"/>
<dbReference type="SMR" id="A0A5F9CB28"/>
<evidence type="ECO:0000256" key="2">
    <source>
        <dbReference type="ARBA" id="ARBA00023157"/>
    </source>
</evidence>
<keyword evidence="4" id="KW-0472">Membrane</keyword>
<evidence type="ECO:0000313" key="6">
    <source>
        <dbReference type="Ensembl" id="ENSOCUP00000031108.1"/>
    </source>
</evidence>
<reference evidence="6" key="2">
    <citation type="submission" date="2025-08" db="UniProtKB">
        <authorList>
            <consortium name="Ensembl"/>
        </authorList>
    </citation>
    <scope>IDENTIFICATION</scope>
    <source>
        <strain evidence="6">Thorbecke</strain>
    </source>
</reference>
<feature type="region of interest" description="Disordered" evidence="3">
    <location>
        <begin position="1"/>
        <end position="34"/>
    </location>
</feature>
<evidence type="ECO:0000259" key="5">
    <source>
        <dbReference type="PROSITE" id="PS50041"/>
    </source>
</evidence>
<name>A0A5F9CB28_RABIT</name>
<dbReference type="FunCoup" id="A0A5F9CB28">
    <property type="interactions" value="80"/>
</dbReference>
<keyword evidence="4" id="KW-1133">Transmembrane helix</keyword>
<dbReference type="Gene3D" id="3.10.100.10">
    <property type="entry name" value="Mannose-Binding Protein A, subunit A"/>
    <property type="match status" value="1"/>
</dbReference>
<gene>
    <name evidence="6" type="primary">CLEC4G</name>
</gene>
<sequence length="421" mass="47494">MRKTAVPSSGSQQQGTWLQNARGTQNPEMHKRRPKSRLRFLLALKLKLLEATYAPSTQSWCPTATLITPNKCLLLSGRKIPPLPGSCRRAEEGKLSWFGGGDFLGTQQVSELGWVLRMPLGWEPTPCPQEIRPKLQREAASDHLRGHWGRWTSWRHRIFFLALAVLVATVLWALILSVLLSEASSEREALLQHQDALSTNASKHATALDTLKKEVGACGSCCKENKAQLQKAVLELAATQAKLLEQESALKELTTRVTQEVAKASRDRENIRSELYRALDNTKVQNGSCEPCPDKWLLFEGSCYFFSERPDTWEQAQQQCALISGHLVIVGGLEEQGFLSRNLQYKYGYWLGLRAVRRRGRIEGYQWVDGVPLSFSHWNTGEPNDSRGQEDCVMMLDSGLWNDAPCGNTRDNWICEKRRSC</sequence>
<dbReference type="CDD" id="cd03590">
    <property type="entry name" value="CLECT_DC-SIGN_like"/>
    <property type="match status" value="1"/>
</dbReference>